<dbReference type="Proteomes" id="UP000198577">
    <property type="component" value="Unassembled WGS sequence"/>
</dbReference>
<dbReference type="CDD" id="cd16964">
    <property type="entry name" value="YqgF"/>
    <property type="match status" value="1"/>
</dbReference>
<keyword evidence="4 5" id="KW-0378">Hydrolase</keyword>
<dbReference type="EC" id="3.1.-.-" evidence="5"/>
<dbReference type="STRING" id="937334.SAMN05444406_10125"/>
<dbReference type="InterPro" id="IPR005227">
    <property type="entry name" value="YqgF"/>
</dbReference>
<gene>
    <name evidence="7" type="ORF">SAMN05444406_10125</name>
</gene>
<dbReference type="HAMAP" id="MF_00651">
    <property type="entry name" value="Nuclease_YqgF"/>
    <property type="match status" value="1"/>
</dbReference>
<accession>A0A1I5RKR3</accession>
<dbReference type="InterPro" id="IPR006641">
    <property type="entry name" value="YqgF/RNaseH-like_dom"/>
</dbReference>
<dbReference type="GO" id="GO:0016788">
    <property type="term" value="F:hydrolase activity, acting on ester bonds"/>
    <property type="evidence" value="ECO:0007669"/>
    <property type="project" value="UniProtKB-UniRule"/>
</dbReference>
<comment type="function">
    <text evidence="5">Could be a nuclease involved in processing of the 5'-end of pre-16S rRNA.</text>
</comment>
<keyword evidence="8" id="KW-1185">Reference proteome</keyword>
<sequence length="142" mass="15936">MRILALDVGDKRIGVAVSDAMGWTAQGLQTLEKSSKDKLFSSLRSILEQYNPEKVVIGLPVNMNGTLGPQAEKVKQFAQELKDIYSGEIVYWDERLTTVSAHRLMIDGGVRRTRRKQKADKVAAVLILQSYLDFLNNKKKEG</sequence>
<dbReference type="GO" id="GO:0000967">
    <property type="term" value="P:rRNA 5'-end processing"/>
    <property type="evidence" value="ECO:0007669"/>
    <property type="project" value="UniProtKB-UniRule"/>
</dbReference>
<proteinExistence type="inferred from homology"/>
<keyword evidence="3 5" id="KW-0540">Nuclease</keyword>
<dbReference type="InterPro" id="IPR037027">
    <property type="entry name" value="YqgF/RNaseH-like_dom_sf"/>
</dbReference>
<evidence type="ECO:0000256" key="3">
    <source>
        <dbReference type="ARBA" id="ARBA00022722"/>
    </source>
</evidence>
<dbReference type="Pfam" id="PF03652">
    <property type="entry name" value="RuvX"/>
    <property type="match status" value="1"/>
</dbReference>
<dbReference type="EMBL" id="FOXR01000001">
    <property type="protein sequence ID" value="SFP59083.1"/>
    <property type="molecule type" value="Genomic_DNA"/>
</dbReference>
<reference evidence="7 8" key="1">
    <citation type="submission" date="2016-10" db="EMBL/GenBank/DDBJ databases">
        <authorList>
            <person name="de Groot N.N."/>
        </authorList>
    </citation>
    <scope>NUCLEOTIDE SEQUENCE [LARGE SCALE GENOMIC DNA]</scope>
    <source>
        <strain evidence="7 8">DSM 20678</strain>
    </source>
</reference>
<organism evidence="7 8">
    <name type="scientific">Caldicoprobacter faecalis</name>
    <dbReference type="NCBI Taxonomy" id="937334"/>
    <lineage>
        <taxon>Bacteria</taxon>
        <taxon>Bacillati</taxon>
        <taxon>Bacillota</taxon>
        <taxon>Clostridia</taxon>
        <taxon>Caldicoprobacterales</taxon>
        <taxon>Caldicoprobacteraceae</taxon>
        <taxon>Caldicoprobacter</taxon>
    </lineage>
</organism>
<keyword evidence="1 5" id="KW-0963">Cytoplasm</keyword>
<feature type="domain" description="YqgF/RNase H-like" evidence="6">
    <location>
        <begin position="1"/>
        <end position="101"/>
    </location>
</feature>
<comment type="subcellular location">
    <subcellularLocation>
        <location evidence="5">Cytoplasm</location>
    </subcellularLocation>
</comment>
<dbReference type="GO" id="GO:0004518">
    <property type="term" value="F:nuclease activity"/>
    <property type="evidence" value="ECO:0007669"/>
    <property type="project" value="UniProtKB-KW"/>
</dbReference>
<evidence type="ECO:0000256" key="1">
    <source>
        <dbReference type="ARBA" id="ARBA00022490"/>
    </source>
</evidence>
<dbReference type="InterPro" id="IPR012337">
    <property type="entry name" value="RNaseH-like_sf"/>
</dbReference>
<dbReference type="NCBIfam" id="TIGR00250">
    <property type="entry name" value="RNAse_H_YqgF"/>
    <property type="match status" value="1"/>
</dbReference>
<dbReference type="SUPFAM" id="SSF53098">
    <property type="entry name" value="Ribonuclease H-like"/>
    <property type="match status" value="1"/>
</dbReference>
<comment type="similarity">
    <text evidence="5">Belongs to the YqgF HJR family.</text>
</comment>
<dbReference type="PANTHER" id="PTHR33317:SF4">
    <property type="entry name" value="POLYNUCLEOTIDYL TRANSFERASE, RIBONUCLEASE H-LIKE SUPERFAMILY PROTEIN"/>
    <property type="match status" value="1"/>
</dbReference>
<evidence type="ECO:0000313" key="7">
    <source>
        <dbReference type="EMBL" id="SFP59083.1"/>
    </source>
</evidence>
<dbReference type="OrthoDB" id="9796140at2"/>
<dbReference type="Gene3D" id="3.30.420.140">
    <property type="entry name" value="YqgF/RNase H-like domain"/>
    <property type="match status" value="1"/>
</dbReference>
<evidence type="ECO:0000313" key="8">
    <source>
        <dbReference type="Proteomes" id="UP000198577"/>
    </source>
</evidence>
<dbReference type="GO" id="GO:0005829">
    <property type="term" value="C:cytosol"/>
    <property type="evidence" value="ECO:0007669"/>
    <property type="project" value="TreeGrafter"/>
</dbReference>
<dbReference type="SMART" id="SM00732">
    <property type="entry name" value="YqgFc"/>
    <property type="match status" value="1"/>
</dbReference>
<keyword evidence="2 5" id="KW-0690">Ribosome biogenesis</keyword>
<evidence type="ECO:0000259" key="6">
    <source>
        <dbReference type="SMART" id="SM00732"/>
    </source>
</evidence>
<dbReference type="AlphaFoldDB" id="A0A1I5RKR3"/>
<protein>
    <recommendedName>
        <fullName evidence="5">Putative pre-16S rRNA nuclease</fullName>
        <ecNumber evidence="5">3.1.-.-</ecNumber>
    </recommendedName>
</protein>
<evidence type="ECO:0000256" key="5">
    <source>
        <dbReference type="HAMAP-Rule" id="MF_00651"/>
    </source>
</evidence>
<evidence type="ECO:0000256" key="4">
    <source>
        <dbReference type="ARBA" id="ARBA00022801"/>
    </source>
</evidence>
<dbReference type="PANTHER" id="PTHR33317">
    <property type="entry name" value="POLYNUCLEOTIDYL TRANSFERASE, RIBONUCLEASE H-LIKE SUPERFAMILY PROTEIN"/>
    <property type="match status" value="1"/>
</dbReference>
<name>A0A1I5RKR3_9FIRM</name>
<evidence type="ECO:0000256" key="2">
    <source>
        <dbReference type="ARBA" id="ARBA00022517"/>
    </source>
</evidence>